<organism evidence="3 4">
    <name type="scientific">Camelus dromedarius</name>
    <name type="common">Dromedary</name>
    <name type="synonym">Arabian camel</name>
    <dbReference type="NCBI Taxonomy" id="9838"/>
    <lineage>
        <taxon>Eukaryota</taxon>
        <taxon>Metazoa</taxon>
        <taxon>Chordata</taxon>
        <taxon>Craniata</taxon>
        <taxon>Vertebrata</taxon>
        <taxon>Euteleostomi</taxon>
        <taxon>Mammalia</taxon>
        <taxon>Eutheria</taxon>
        <taxon>Laurasiatheria</taxon>
        <taxon>Artiodactyla</taxon>
        <taxon>Tylopoda</taxon>
        <taxon>Camelidae</taxon>
        <taxon>Camelus</taxon>
    </lineage>
</organism>
<gene>
    <name evidence="3" type="ORF">Cadr_000008795</name>
</gene>
<evidence type="ECO:0000256" key="2">
    <source>
        <dbReference type="SAM" id="Phobius"/>
    </source>
</evidence>
<dbReference type="AlphaFoldDB" id="A0A5N4DJB5"/>
<name>A0A5N4DJB5_CAMDR</name>
<dbReference type="EMBL" id="JWIN03000011">
    <property type="protein sequence ID" value="KAB1271165.1"/>
    <property type="molecule type" value="Genomic_DNA"/>
</dbReference>
<reference evidence="3 4" key="2">
    <citation type="journal article" date="2019" name="Mol. Ecol. Resour.">
        <title>Improving Illumina assemblies with Hi-C and long reads: an example with the North African dromedary.</title>
        <authorList>
            <person name="Elbers J.P."/>
            <person name="Rogers M.F."/>
            <person name="Perelman P.L."/>
            <person name="Proskuryakova A.A."/>
            <person name="Serdyukova N.A."/>
            <person name="Johnson W.E."/>
            <person name="Horin P."/>
            <person name="Corander J."/>
            <person name="Murphy D."/>
            <person name="Burger P.A."/>
        </authorList>
    </citation>
    <scope>NUCLEOTIDE SEQUENCE [LARGE SCALE GENOMIC DNA]</scope>
    <source>
        <strain evidence="3">Drom800</strain>
        <tissue evidence="3">Blood</tissue>
    </source>
</reference>
<comment type="caution">
    <text evidence="3">The sequence shown here is derived from an EMBL/GenBank/DDBJ whole genome shotgun (WGS) entry which is preliminary data.</text>
</comment>
<keyword evidence="2" id="KW-0812">Transmembrane</keyword>
<keyword evidence="4" id="KW-1185">Reference proteome</keyword>
<evidence type="ECO:0000256" key="1">
    <source>
        <dbReference type="SAM" id="MobiDB-lite"/>
    </source>
</evidence>
<dbReference type="EMBL" id="JWIN03000011">
    <property type="protein sequence ID" value="KAB1271166.1"/>
    <property type="molecule type" value="Genomic_DNA"/>
</dbReference>
<keyword evidence="2" id="KW-0472">Membrane</keyword>
<reference evidence="3" key="1">
    <citation type="submission" date="2014-12" db="EMBL/GenBank/DDBJ databases">
        <authorList>
            <person name="Fitak R."/>
            <person name="Mohandesan E."/>
            <person name="Burger P.A."/>
            <person name="Jukka C."/>
        </authorList>
    </citation>
    <scope>NUCLEOTIDE SEQUENCE</scope>
    <source>
        <strain evidence="3">Drom800</strain>
        <tissue evidence="3">Blood</tissue>
    </source>
</reference>
<feature type="transmembrane region" description="Helical" evidence="2">
    <location>
        <begin position="37"/>
        <end position="61"/>
    </location>
</feature>
<dbReference type="Proteomes" id="UP000299084">
    <property type="component" value="Unassembled WGS sequence"/>
</dbReference>
<sequence>MLGLGRDHASRRELMPGNTFAAVFQEWRGPHAEERKLSASVVLATVDVTFCVITASIRIIIKMVFFTKRGFFQYLGGGERGGACSEGQFFSNLLPRLSSPSTPRLPKVPGEPQAKKMLASESSESGVPDNPSASPCLVHNQLKNNTTKTLPLTACNTSAR</sequence>
<protein>
    <submittedName>
        <fullName evidence="3">Uncharacterized protein</fullName>
    </submittedName>
</protein>
<accession>A0A5N4DJB5</accession>
<feature type="compositionally biased region" description="Low complexity" evidence="1">
    <location>
        <begin position="96"/>
        <end position="105"/>
    </location>
</feature>
<keyword evidence="2" id="KW-1133">Transmembrane helix</keyword>
<proteinExistence type="predicted"/>
<evidence type="ECO:0000313" key="4">
    <source>
        <dbReference type="Proteomes" id="UP000299084"/>
    </source>
</evidence>
<feature type="region of interest" description="Disordered" evidence="1">
    <location>
        <begin position="96"/>
        <end position="138"/>
    </location>
</feature>
<evidence type="ECO:0000313" key="3">
    <source>
        <dbReference type="EMBL" id="KAB1271166.1"/>
    </source>
</evidence>